<accession>A0ABS6RUP7</accession>
<keyword evidence="2" id="KW-1185">Reference proteome</keyword>
<gene>
    <name evidence="1" type="ORF">HWQ67_02005</name>
</gene>
<comment type="caution">
    <text evidence="1">The sequence shown here is derived from an EMBL/GenBank/DDBJ whole genome shotgun (WGS) entry which is preliminary data.</text>
</comment>
<proteinExistence type="predicted"/>
<dbReference type="RefSeq" id="WP_218250969.1">
    <property type="nucleotide sequence ID" value="NZ_JABXWD010000019.1"/>
</dbReference>
<reference evidence="1 2" key="1">
    <citation type="journal article" date="2020" name="J Geophys Res Biogeosci">
        <title>Magnetotaxis as an Adaptation to Enable Bacterial Shuttling of Microbial Sulfur and Sulfur Cycling Across Aquatic Oxic#Anoxic Interfaces.</title>
        <authorList>
            <person name="Li J."/>
            <person name="Liu P."/>
            <person name="Wang J."/>
            <person name="Roberts A.P."/>
            <person name="Pan Y."/>
        </authorList>
    </citation>
    <scope>NUCLEOTIDE SEQUENCE [LARGE SCALE GENOMIC DNA]</scope>
    <source>
        <strain evidence="1 2">MYR-1_YQ</strain>
    </source>
</reference>
<dbReference type="Proteomes" id="UP001196980">
    <property type="component" value="Unassembled WGS sequence"/>
</dbReference>
<organism evidence="1 2">
    <name type="scientific">Candidatus Magnetobacterium casense</name>
    <dbReference type="NCBI Taxonomy" id="1455061"/>
    <lineage>
        <taxon>Bacteria</taxon>
        <taxon>Pseudomonadati</taxon>
        <taxon>Nitrospirota</taxon>
        <taxon>Thermodesulfovibrionia</taxon>
        <taxon>Thermodesulfovibrionales</taxon>
        <taxon>Candidatus Magnetobacteriaceae</taxon>
        <taxon>Candidatus Magnetobacterium</taxon>
    </lineage>
</organism>
<dbReference type="EMBL" id="JABXWD010000019">
    <property type="protein sequence ID" value="MBV6340349.1"/>
    <property type="molecule type" value="Genomic_DNA"/>
</dbReference>
<name>A0ABS6RUP7_9BACT</name>
<protein>
    <submittedName>
        <fullName evidence="1">Uncharacterized protein</fullName>
    </submittedName>
</protein>
<sequence length="160" mass="18775">MKKAYKNTEGLDFELEYRKAEEAYQDLWRDYLIVTGWNTDFAERYNYLADILPSPEEIDLLLKHHLERLAGMKALITGAPEDTSAYRADRKLTLDRIDKLYKLKVAASLLQDNPIKTAKQFVKAQYAYEESKKAYEAPKNEDDFPWSWKNILCSLKKNKD</sequence>
<evidence type="ECO:0000313" key="2">
    <source>
        <dbReference type="Proteomes" id="UP001196980"/>
    </source>
</evidence>
<evidence type="ECO:0000313" key="1">
    <source>
        <dbReference type="EMBL" id="MBV6340349.1"/>
    </source>
</evidence>